<evidence type="ECO:0000313" key="1">
    <source>
        <dbReference type="EMBL" id="AIQ60623.1"/>
    </source>
</evidence>
<evidence type="ECO:0000313" key="2">
    <source>
        <dbReference type="Proteomes" id="UP000029518"/>
    </source>
</evidence>
<dbReference type="RefSeq" id="WP_042217197.1">
    <property type="nucleotide sequence ID" value="NZ_CP009285.1"/>
</dbReference>
<keyword evidence="2" id="KW-1185">Reference proteome</keyword>
<dbReference type="AlphaFoldDB" id="A0A089LN69"/>
<name>A0A089LN69_PAEBO</name>
<dbReference type="HOGENOM" id="CLU_2899839_0_0_9"/>
<dbReference type="KEGG" id="pbd:PBOR_29525"/>
<reference evidence="1" key="1">
    <citation type="submission" date="2014-08" db="EMBL/GenBank/DDBJ databases">
        <title>Comparative genomics of the Paenibacillus odorifer group.</title>
        <authorList>
            <person name="den Bakker H.C."/>
            <person name="Tsai Y.-C.Y.-C."/>
            <person name="Martin N."/>
            <person name="Korlach J."/>
            <person name="Wiedmann M."/>
        </authorList>
    </citation>
    <scope>NUCLEOTIDE SEQUENCE [LARGE SCALE GENOMIC DNA]</scope>
    <source>
        <strain evidence="1">DSM 13188</strain>
    </source>
</reference>
<dbReference type="Proteomes" id="UP000029518">
    <property type="component" value="Chromosome"/>
</dbReference>
<accession>A0A089LN69</accession>
<dbReference type="EMBL" id="CP009285">
    <property type="protein sequence ID" value="AIQ60623.1"/>
    <property type="molecule type" value="Genomic_DNA"/>
</dbReference>
<gene>
    <name evidence="1" type="ORF">PBOR_29525</name>
</gene>
<protein>
    <submittedName>
        <fullName evidence="1">Uncharacterized protein</fullName>
    </submittedName>
</protein>
<organism evidence="1 2">
    <name type="scientific">Paenibacillus borealis</name>
    <dbReference type="NCBI Taxonomy" id="160799"/>
    <lineage>
        <taxon>Bacteria</taxon>
        <taxon>Bacillati</taxon>
        <taxon>Bacillota</taxon>
        <taxon>Bacilli</taxon>
        <taxon>Bacillales</taxon>
        <taxon>Paenibacillaceae</taxon>
        <taxon>Paenibacillus</taxon>
    </lineage>
</organism>
<sequence>MTYFGSIARIQREELTLKFGAGYIRVPKVVQRDQNQRDERDVGRTRCGTNDQEQIIRSRLEI</sequence>
<proteinExistence type="predicted"/>